<dbReference type="PANTHER" id="PTHR11475:SF4">
    <property type="entry name" value="CHORION PEROXIDASE"/>
    <property type="match status" value="1"/>
</dbReference>
<feature type="domain" description="G-protein coupled receptors family 1 profile" evidence="13">
    <location>
        <begin position="21"/>
        <end position="134"/>
    </location>
</feature>
<name>A0AAE8ZVK0_CAEBR</name>
<dbReference type="EMBL" id="CP090895">
    <property type="protein sequence ID" value="ULT85847.1"/>
    <property type="molecule type" value="Genomic_DNA"/>
</dbReference>
<dbReference type="GO" id="GO:0046872">
    <property type="term" value="F:metal ion binding"/>
    <property type="evidence" value="ECO:0007669"/>
    <property type="project" value="UniProtKB-KW"/>
</dbReference>
<keyword evidence="8 12" id="KW-0472">Membrane</keyword>
<evidence type="ECO:0000256" key="8">
    <source>
        <dbReference type="ARBA" id="ARBA00023136"/>
    </source>
</evidence>
<evidence type="ECO:0000256" key="7">
    <source>
        <dbReference type="ARBA" id="ARBA00022989"/>
    </source>
</evidence>
<gene>
    <name evidence="14" type="ORF">L3Y34_005905</name>
</gene>
<evidence type="ECO:0000313" key="15">
    <source>
        <dbReference type="Proteomes" id="UP000827892"/>
    </source>
</evidence>
<feature type="transmembrane region" description="Helical" evidence="12">
    <location>
        <begin position="168"/>
        <end position="191"/>
    </location>
</feature>
<feature type="region of interest" description="Disordered" evidence="11">
    <location>
        <begin position="355"/>
        <end position="397"/>
    </location>
</feature>
<keyword evidence="3" id="KW-0964">Secreted</keyword>
<evidence type="ECO:0000256" key="12">
    <source>
        <dbReference type="SAM" id="Phobius"/>
    </source>
</evidence>
<dbReference type="FunFam" id="1.10.640.10:FF:000003">
    <property type="entry name" value="chorion peroxidase"/>
    <property type="match status" value="1"/>
</dbReference>
<dbReference type="GO" id="GO:0016020">
    <property type="term" value="C:membrane"/>
    <property type="evidence" value="ECO:0007669"/>
    <property type="project" value="UniProtKB-SubCell"/>
</dbReference>
<dbReference type="Gene3D" id="1.10.640.10">
    <property type="entry name" value="Haem peroxidase domain superfamily, animal type"/>
    <property type="match status" value="1"/>
</dbReference>
<sequence length="971" mass="109018">MYQPLAVSAITFLITSFGTIANVLVFLAAQRMSSMSSSFGIITKNQAVCNTVMCVIFLCYVCPMQLSDSQFLIQHSHILGLIAMSTYEASNLLHLLIAVNRFCAVFLPSYYEKMFSKIGTIIMIQLAWMTSIIMCSIFYEILGCYFSYDDVSWTFGFLGTSNCVQLTWYTDFALNTVLIVTTLFINLLTAFKAGKNSRMLMNAAGIKMTQRQKQREMGFIKQTFFQGISVFAGQFTYYLIAPLLKNLVLLFLVASLWAFMHAFEGALGEVTEETERIVEDAVLRALDSLNAQVDSSSEQTSEHIIVSQQANSESKIAQFTGEVLEEATRILVEEFGMDILPMANEVINKWKAEDEESLAETTTSHPETTPSEPSRRKRNAIIRPKRQATRRGRRCFTPPTDCNNRFHTTTRAITGICNNRQNPELGNSVSPFRRILGGASYADGLGRIRTRSVNGGNLPSARLISNSLHDDRNNQVFSPTINHLHMIIGQFIAHDEIFMPSSVARDGGALDCSACNAATRVSSNCAPITIPRNDPYFRTPCMRLTRALNGQENFGVRTQIDQNSHFLDLSTVYGSAYCEAETVRSFIEGKLLTFGDLGYTLPPQNLNDSNCQSFAPLHCFTCGDFRNSLHPALIPVHTVFIKEHNRLAEQVRLARPRMSDEQIFQLVRKIMIGTWQHIVFNEYIPKYLPARTIRNFGLRPLRSGAHRGYNPSQDPSISAEYAGAAFRFGHSQARFDFPRLTEAGRPAGNFDLGHDIFYADQNYLAGIGGWEPVMNGMVRTPSMKSDRYFSFGIRNQMFEIRGRNGSGVDLVSVNIQRGRDMGLFPYIKYRQLVGLPPVSTFSDLDSTMSQENIRALRNVYSDPADIDLYVGIMLEEPLAGGQLGPTASFIIGEQFKALKTGDRFFYETITEGTDNFTQEEIDEIRNNVSLAKLICTNMDFAVRISSDIFDHRSRQVACSSLPQINIEKFLR</sequence>
<feature type="transmembrane region" description="Helical" evidence="12">
    <location>
        <begin position="47"/>
        <end position="66"/>
    </location>
</feature>
<evidence type="ECO:0000256" key="2">
    <source>
        <dbReference type="ARBA" id="ARBA00004613"/>
    </source>
</evidence>
<accession>A0AAE8ZVK0</accession>
<keyword evidence="7 12" id="KW-1133">Transmembrane helix</keyword>
<keyword evidence="9" id="KW-0325">Glycoprotein</keyword>
<dbReference type="AlphaFoldDB" id="A0AAE8ZVK0"/>
<proteinExistence type="predicted"/>
<dbReference type="InterPro" id="IPR037120">
    <property type="entry name" value="Haem_peroxidase_sf_animal"/>
</dbReference>
<dbReference type="GO" id="GO:0006979">
    <property type="term" value="P:response to oxidative stress"/>
    <property type="evidence" value="ECO:0007669"/>
    <property type="project" value="InterPro"/>
</dbReference>
<dbReference type="PRINTS" id="PR00457">
    <property type="entry name" value="ANPEROXIDASE"/>
</dbReference>
<dbReference type="InterPro" id="IPR010255">
    <property type="entry name" value="Haem_peroxidase_sf"/>
</dbReference>
<evidence type="ECO:0000256" key="11">
    <source>
        <dbReference type="SAM" id="MobiDB-lite"/>
    </source>
</evidence>
<dbReference type="InterPro" id="IPR019791">
    <property type="entry name" value="Haem_peroxidase_animal"/>
</dbReference>
<keyword evidence="5 12" id="KW-0812">Transmembrane</keyword>
<dbReference type="GO" id="GO:0004601">
    <property type="term" value="F:peroxidase activity"/>
    <property type="evidence" value="ECO:0007669"/>
    <property type="project" value="UniProtKB-KW"/>
</dbReference>
<evidence type="ECO:0000313" key="14">
    <source>
        <dbReference type="EMBL" id="ULT85847.1"/>
    </source>
</evidence>
<dbReference type="InterPro" id="IPR019430">
    <property type="entry name" value="7TM_GPCR_serpentine_rcpt_Srx"/>
</dbReference>
<dbReference type="PROSITE" id="PS50292">
    <property type="entry name" value="PEROXIDASE_3"/>
    <property type="match status" value="1"/>
</dbReference>
<reference evidence="14 15" key="1">
    <citation type="submission" date="2022-02" db="EMBL/GenBank/DDBJ databases">
        <title>Chromosome-level reference genomes for two strains of Caenorhabditis briggsae: an improved platform for comparative genomics.</title>
        <authorList>
            <person name="Stevens L."/>
            <person name="Andersen E.C."/>
        </authorList>
    </citation>
    <scope>NUCLEOTIDE SEQUENCE [LARGE SCALE GENOMIC DNA]</scope>
    <source>
        <strain evidence="14">QX1410_ONT</strain>
        <tissue evidence="14">Whole-organism</tissue>
    </source>
</reference>
<evidence type="ECO:0000256" key="9">
    <source>
        <dbReference type="ARBA" id="ARBA00023180"/>
    </source>
</evidence>
<evidence type="ECO:0000256" key="6">
    <source>
        <dbReference type="ARBA" id="ARBA00022729"/>
    </source>
</evidence>
<dbReference type="GO" id="GO:0020037">
    <property type="term" value="F:heme binding"/>
    <property type="evidence" value="ECO:0007669"/>
    <property type="project" value="InterPro"/>
</dbReference>
<dbReference type="InterPro" id="IPR017452">
    <property type="entry name" value="GPCR_Rhodpsn_7TM"/>
</dbReference>
<evidence type="ECO:0000256" key="1">
    <source>
        <dbReference type="ARBA" id="ARBA00004370"/>
    </source>
</evidence>
<keyword evidence="10" id="KW-0349">Heme</keyword>
<keyword evidence="4" id="KW-0560">Oxidoreductase</keyword>
<dbReference type="CDD" id="cd09823">
    <property type="entry name" value="peroxinectin_like"/>
    <property type="match status" value="1"/>
</dbReference>
<feature type="compositionally biased region" description="Basic residues" evidence="11">
    <location>
        <begin position="375"/>
        <end position="394"/>
    </location>
</feature>
<dbReference type="SUPFAM" id="SSF81321">
    <property type="entry name" value="Family A G protein-coupled receptor-like"/>
    <property type="match status" value="1"/>
</dbReference>
<protein>
    <recommendedName>
        <fullName evidence="13">G-protein coupled receptors family 1 profile domain-containing protein</fullName>
    </recommendedName>
</protein>
<evidence type="ECO:0000259" key="13">
    <source>
        <dbReference type="PROSITE" id="PS50262"/>
    </source>
</evidence>
<organism evidence="14 15">
    <name type="scientific">Caenorhabditis briggsae</name>
    <dbReference type="NCBI Taxonomy" id="6238"/>
    <lineage>
        <taxon>Eukaryota</taxon>
        <taxon>Metazoa</taxon>
        <taxon>Ecdysozoa</taxon>
        <taxon>Nematoda</taxon>
        <taxon>Chromadorea</taxon>
        <taxon>Rhabditida</taxon>
        <taxon>Rhabditina</taxon>
        <taxon>Rhabditomorpha</taxon>
        <taxon>Rhabditoidea</taxon>
        <taxon>Rhabditidae</taxon>
        <taxon>Peloderinae</taxon>
        <taxon>Caenorhabditis</taxon>
    </lineage>
</organism>
<keyword evidence="10" id="KW-0408">Iron</keyword>
<feature type="compositionally biased region" description="Low complexity" evidence="11">
    <location>
        <begin position="360"/>
        <end position="372"/>
    </location>
</feature>
<dbReference type="PROSITE" id="PS50262">
    <property type="entry name" value="G_PROTEIN_RECEP_F1_2"/>
    <property type="match status" value="1"/>
</dbReference>
<evidence type="ECO:0000256" key="10">
    <source>
        <dbReference type="PIRSR" id="PIRSR619791-2"/>
    </source>
</evidence>
<comment type="subcellular location">
    <subcellularLocation>
        <location evidence="1">Membrane</location>
    </subcellularLocation>
    <subcellularLocation>
        <location evidence="2">Secreted</location>
    </subcellularLocation>
</comment>
<feature type="transmembrane region" description="Helical" evidence="12">
    <location>
        <begin position="6"/>
        <end position="27"/>
    </location>
</feature>
<dbReference type="Proteomes" id="UP000827892">
    <property type="component" value="Chromosome V"/>
</dbReference>
<dbReference type="Gene3D" id="1.20.1070.10">
    <property type="entry name" value="Rhodopsin 7-helix transmembrane proteins"/>
    <property type="match status" value="1"/>
</dbReference>
<keyword evidence="6" id="KW-0732">Signal</keyword>
<dbReference type="GO" id="GO:0005576">
    <property type="term" value="C:extracellular region"/>
    <property type="evidence" value="ECO:0007669"/>
    <property type="project" value="UniProtKB-SubCell"/>
</dbReference>
<dbReference type="Pfam" id="PF03098">
    <property type="entry name" value="An_peroxidase"/>
    <property type="match status" value="1"/>
</dbReference>
<evidence type="ECO:0000256" key="3">
    <source>
        <dbReference type="ARBA" id="ARBA00022525"/>
    </source>
</evidence>
<feature type="binding site" description="axial binding residue" evidence="10">
    <location>
        <position position="730"/>
    </location>
    <ligand>
        <name>heme b</name>
        <dbReference type="ChEBI" id="CHEBI:60344"/>
    </ligand>
    <ligandPart>
        <name>Fe</name>
        <dbReference type="ChEBI" id="CHEBI:18248"/>
    </ligandPart>
</feature>
<dbReference type="Pfam" id="PF10328">
    <property type="entry name" value="7TM_GPCR_Srx"/>
    <property type="match status" value="1"/>
</dbReference>
<evidence type="ECO:0000256" key="5">
    <source>
        <dbReference type="ARBA" id="ARBA00022692"/>
    </source>
</evidence>
<keyword evidence="10" id="KW-0479">Metal-binding</keyword>
<dbReference type="CDD" id="cd00637">
    <property type="entry name" value="7tm_classA_rhodopsin-like"/>
    <property type="match status" value="1"/>
</dbReference>
<evidence type="ECO:0000256" key="4">
    <source>
        <dbReference type="ARBA" id="ARBA00022559"/>
    </source>
</evidence>
<dbReference type="SUPFAM" id="SSF48113">
    <property type="entry name" value="Heme-dependent peroxidases"/>
    <property type="match status" value="1"/>
</dbReference>
<feature type="transmembrane region" description="Helical" evidence="12">
    <location>
        <begin position="123"/>
        <end position="148"/>
    </location>
</feature>
<dbReference type="PANTHER" id="PTHR11475">
    <property type="entry name" value="OXIDASE/PEROXIDASE"/>
    <property type="match status" value="1"/>
</dbReference>
<keyword evidence="4" id="KW-0575">Peroxidase</keyword>